<evidence type="ECO:0000313" key="4">
    <source>
        <dbReference type="EMBL" id="GEO92663.1"/>
    </source>
</evidence>
<keyword evidence="2" id="KW-0472">Membrane</keyword>
<feature type="transmembrane region" description="Helical" evidence="2">
    <location>
        <begin position="40"/>
        <end position="61"/>
    </location>
</feature>
<dbReference type="OrthoDB" id="4882361at2"/>
<feature type="region of interest" description="Disordered" evidence="1">
    <location>
        <begin position="1"/>
        <end position="32"/>
    </location>
</feature>
<proteinExistence type="predicted"/>
<dbReference type="AlphaFoldDB" id="A0A0U3HQM3"/>
<dbReference type="EMBL" id="CP013254">
    <property type="protein sequence ID" value="ALU39798.1"/>
    <property type="molecule type" value="Genomic_DNA"/>
</dbReference>
<evidence type="ECO:0000313" key="5">
    <source>
        <dbReference type="Proteomes" id="UP000057181"/>
    </source>
</evidence>
<evidence type="ECO:0000256" key="2">
    <source>
        <dbReference type="SAM" id="Phobius"/>
    </source>
</evidence>
<keyword evidence="2" id="KW-0812">Transmembrane</keyword>
<dbReference type="EMBL" id="BJZR01000055">
    <property type="protein sequence ID" value="GEO92663.1"/>
    <property type="molecule type" value="Genomic_DNA"/>
</dbReference>
<evidence type="ECO:0000313" key="6">
    <source>
        <dbReference type="Proteomes" id="UP000321155"/>
    </source>
</evidence>
<accession>A0A0U3HQM3</accession>
<dbReference type="Proteomes" id="UP000057181">
    <property type="component" value="Chromosome"/>
</dbReference>
<name>A0A0U3HQM3_9MICC</name>
<evidence type="ECO:0008006" key="7">
    <source>
        <dbReference type="Google" id="ProtNLM"/>
    </source>
</evidence>
<organism evidence="3 5">
    <name type="scientific">Kocuria flava</name>
    <dbReference type="NCBI Taxonomy" id="446860"/>
    <lineage>
        <taxon>Bacteria</taxon>
        <taxon>Bacillati</taxon>
        <taxon>Actinomycetota</taxon>
        <taxon>Actinomycetes</taxon>
        <taxon>Micrococcales</taxon>
        <taxon>Micrococcaceae</taxon>
        <taxon>Kocuria</taxon>
    </lineage>
</organism>
<feature type="transmembrane region" description="Helical" evidence="2">
    <location>
        <begin position="184"/>
        <end position="202"/>
    </location>
</feature>
<reference evidence="4 6" key="2">
    <citation type="submission" date="2019-07" db="EMBL/GenBank/DDBJ databases">
        <title>Whole genome shotgun sequence of Kocuria flava NBRC 107626.</title>
        <authorList>
            <person name="Hosoyama A."/>
            <person name="Uohara A."/>
            <person name="Ohji S."/>
            <person name="Ichikawa N."/>
        </authorList>
    </citation>
    <scope>NUCLEOTIDE SEQUENCE [LARGE SCALE GENOMIC DNA]</scope>
    <source>
        <strain evidence="4 6">NBRC 107626</strain>
    </source>
</reference>
<gene>
    <name evidence="3" type="ORF">AS188_08595</name>
    <name evidence="4" type="ORF">KFL01_19690</name>
</gene>
<dbReference type="RefSeq" id="WP_058858506.1">
    <property type="nucleotide sequence ID" value="NZ_BJZR01000055.1"/>
</dbReference>
<protein>
    <recommendedName>
        <fullName evidence="7">SURF1-like protein</fullName>
    </recommendedName>
</protein>
<dbReference type="KEGG" id="kfv:AS188_08595"/>
<dbReference type="STRING" id="446860.AS188_08595"/>
<keyword evidence="2" id="KW-1133">Transmembrane helix</keyword>
<reference evidence="3 5" key="1">
    <citation type="submission" date="2015-11" db="EMBL/GenBank/DDBJ databases">
        <title>Complete Genome Sequence of Kocuria flava strain HO-9041.</title>
        <authorList>
            <person name="Zhou M."/>
            <person name="Dai J."/>
        </authorList>
    </citation>
    <scope>NUCLEOTIDE SEQUENCE [LARGE SCALE GENOMIC DNA]</scope>
    <source>
        <strain evidence="3 5">HO-9041</strain>
    </source>
</reference>
<evidence type="ECO:0000313" key="3">
    <source>
        <dbReference type="EMBL" id="ALU39798.1"/>
    </source>
</evidence>
<evidence type="ECO:0000256" key="1">
    <source>
        <dbReference type="SAM" id="MobiDB-lite"/>
    </source>
</evidence>
<sequence>MTEETTGRRDPFFAFDDETDERPEEPGEGRRGRTVAWKPIGVGLLGLLLGLVLAVSGALTWDDSRRIAGYADRSWVVGGQYQDLTNDLRTKDYNPVYRGVLPADPAVAEQPFDSGLADPRPVEPGEEIVFRGTQTGSREDDFHAEADALLAVEDGTLQVVATDEAGAYGEGITAGTVAWERTKAALLVLGGLAVAGAGLWWARRLWLRGA</sequence>
<keyword evidence="6" id="KW-1185">Reference proteome</keyword>
<feature type="compositionally biased region" description="Basic and acidic residues" evidence="1">
    <location>
        <begin position="1"/>
        <end position="11"/>
    </location>
</feature>
<dbReference type="Proteomes" id="UP000321155">
    <property type="component" value="Unassembled WGS sequence"/>
</dbReference>